<dbReference type="PANTHER" id="PTHR45924">
    <property type="entry name" value="FI17866P1"/>
    <property type="match status" value="1"/>
</dbReference>
<dbReference type="GO" id="GO:0005085">
    <property type="term" value="F:guanyl-nucleotide exchange factor activity"/>
    <property type="evidence" value="ECO:0007669"/>
    <property type="project" value="TreeGrafter"/>
</dbReference>
<protein>
    <submittedName>
        <fullName evidence="1">Uncharacterized protein</fullName>
    </submittedName>
</protein>
<dbReference type="GO" id="GO:0031267">
    <property type="term" value="F:small GTPase binding"/>
    <property type="evidence" value="ECO:0007669"/>
    <property type="project" value="TreeGrafter"/>
</dbReference>
<dbReference type="PANTHER" id="PTHR45924:SF1">
    <property type="entry name" value="PLECKSTRIN HOMOLOGY DOMAIN-CONTAINING FAMILY G MEMBER 1"/>
    <property type="match status" value="1"/>
</dbReference>
<proteinExistence type="predicted"/>
<sequence>MINYPPETRKKHLHSNKKILTDHCQESVSAATPGHLTSDGTKQTSENISDVILQDSQKILRVKRNLPSNAHIATHNYFSNFKDTDSGEGDDDDYVEIKSEDEGSDLETFCNQTKDLYPKVNPHSTPSETHSGKLLDPSKLSDSFLTTCGDSDKLNDYLWSVPSSNQPNIVQSLREKFQCLSSNSFV</sequence>
<name>A0A2D4JK41_MICLE</name>
<reference evidence="1" key="1">
    <citation type="submission" date="2017-07" db="EMBL/GenBank/DDBJ databases">
        <authorList>
            <person name="Mikheyev A."/>
            <person name="Grau M."/>
        </authorList>
    </citation>
    <scope>NUCLEOTIDE SEQUENCE</scope>
    <source>
        <tissue evidence="1">Venom_gland</tissue>
    </source>
</reference>
<reference evidence="1" key="2">
    <citation type="submission" date="2017-11" db="EMBL/GenBank/DDBJ databases">
        <title>Coralsnake Venomics: Analyses of Venom Gland Transcriptomes and Proteomes of Six Brazilian Taxa.</title>
        <authorList>
            <person name="Aird S.D."/>
            <person name="Jorge da Silva N."/>
            <person name="Qiu L."/>
            <person name="Villar-Briones A."/>
            <person name="Aparecida-Saddi V."/>
            <person name="Campos-Telles M.P."/>
            <person name="Grau M."/>
            <person name="Mikheyev A.S."/>
        </authorList>
    </citation>
    <scope>NUCLEOTIDE SEQUENCE</scope>
    <source>
        <tissue evidence="1">Venom_gland</tissue>
    </source>
</reference>
<organism evidence="1">
    <name type="scientific">Micrurus lemniscatus lemniscatus</name>
    <dbReference type="NCBI Taxonomy" id="129467"/>
    <lineage>
        <taxon>Eukaryota</taxon>
        <taxon>Metazoa</taxon>
        <taxon>Chordata</taxon>
        <taxon>Craniata</taxon>
        <taxon>Vertebrata</taxon>
        <taxon>Euteleostomi</taxon>
        <taxon>Lepidosauria</taxon>
        <taxon>Squamata</taxon>
        <taxon>Bifurcata</taxon>
        <taxon>Unidentata</taxon>
        <taxon>Episquamata</taxon>
        <taxon>Toxicofera</taxon>
        <taxon>Serpentes</taxon>
        <taxon>Colubroidea</taxon>
        <taxon>Elapidae</taxon>
        <taxon>Elapinae</taxon>
        <taxon>Micrurus</taxon>
    </lineage>
</organism>
<dbReference type="AlphaFoldDB" id="A0A2D4JK41"/>
<accession>A0A2D4JK41</accession>
<dbReference type="EMBL" id="IACK01206045">
    <property type="protein sequence ID" value="LAA96868.1"/>
    <property type="molecule type" value="Transcribed_RNA"/>
</dbReference>
<evidence type="ECO:0000313" key="1">
    <source>
        <dbReference type="EMBL" id="LAA96868.1"/>
    </source>
</evidence>